<evidence type="ECO:0000259" key="4">
    <source>
        <dbReference type="PROSITE" id="PS01124"/>
    </source>
</evidence>
<accession>A0ABX2FX67</accession>
<comment type="caution">
    <text evidence="5">The sequence shown here is derived from an EMBL/GenBank/DDBJ whole genome shotgun (WGS) entry which is preliminary data.</text>
</comment>
<evidence type="ECO:0000256" key="3">
    <source>
        <dbReference type="ARBA" id="ARBA00023163"/>
    </source>
</evidence>
<dbReference type="RefSeq" id="WP_173803338.1">
    <property type="nucleotide sequence ID" value="NZ_JABSNM010000001.1"/>
</dbReference>
<dbReference type="Pfam" id="PF12852">
    <property type="entry name" value="Cupin_6"/>
    <property type="match status" value="1"/>
</dbReference>
<evidence type="ECO:0000256" key="2">
    <source>
        <dbReference type="ARBA" id="ARBA00023125"/>
    </source>
</evidence>
<evidence type="ECO:0000313" key="5">
    <source>
        <dbReference type="EMBL" id="NRT54370.1"/>
    </source>
</evidence>
<dbReference type="PROSITE" id="PS00041">
    <property type="entry name" value="HTH_ARAC_FAMILY_1"/>
    <property type="match status" value="1"/>
</dbReference>
<dbReference type="PANTHER" id="PTHR46796:SF13">
    <property type="entry name" value="HTH-TYPE TRANSCRIPTIONAL ACTIVATOR RHAS"/>
    <property type="match status" value="1"/>
</dbReference>
<gene>
    <name evidence="5" type="ORF">HNQ01_000077</name>
</gene>
<evidence type="ECO:0000256" key="1">
    <source>
        <dbReference type="ARBA" id="ARBA00023015"/>
    </source>
</evidence>
<proteinExistence type="predicted"/>
<dbReference type="Gene3D" id="1.10.10.60">
    <property type="entry name" value="Homeodomain-like"/>
    <property type="match status" value="1"/>
</dbReference>
<dbReference type="InterPro" id="IPR018062">
    <property type="entry name" value="HTH_AraC-typ_CS"/>
</dbReference>
<keyword evidence="1" id="KW-0805">Transcription regulation</keyword>
<dbReference type="InterPro" id="IPR009057">
    <property type="entry name" value="Homeodomain-like_sf"/>
</dbReference>
<keyword evidence="3" id="KW-0804">Transcription</keyword>
<evidence type="ECO:0000313" key="6">
    <source>
        <dbReference type="Proteomes" id="UP001516061"/>
    </source>
</evidence>
<name>A0ABX2FX67_9BURK</name>
<dbReference type="Pfam" id="PF12833">
    <property type="entry name" value="HTH_18"/>
    <property type="match status" value="1"/>
</dbReference>
<keyword evidence="2" id="KW-0238">DNA-binding</keyword>
<reference evidence="5 6" key="1">
    <citation type="submission" date="2020-05" db="EMBL/GenBank/DDBJ databases">
        <title>Genomic Encyclopedia of Type Strains, Phase IV (KMG-V): Genome sequencing to study the core and pangenomes of soil and plant-associated prokaryotes.</title>
        <authorList>
            <person name="Whitman W."/>
        </authorList>
    </citation>
    <scope>NUCLEOTIDE SEQUENCE [LARGE SCALE GENOMIC DNA]</scope>
    <source>
        <strain evidence="5 6">C29</strain>
    </source>
</reference>
<dbReference type="SMART" id="SM00342">
    <property type="entry name" value="HTH_ARAC"/>
    <property type="match status" value="1"/>
</dbReference>
<dbReference type="InterPro" id="IPR050204">
    <property type="entry name" value="AraC_XylS_family_regulators"/>
</dbReference>
<dbReference type="PROSITE" id="PS01124">
    <property type="entry name" value="HTH_ARAC_FAMILY_2"/>
    <property type="match status" value="1"/>
</dbReference>
<feature type="domain" description="HTH araC/xylS-type" evidence="4">
    <location>
        <begin position="186"/>
        <end position="283"/>
    </location>
</feature>
<dbReference type="InterPro" id="IPR032783">
    <property type="entry name" value="AraC_lig"/>
</dbReference>
<dbReference type="PANTHER" id="PTHR46796">
    <property type="entry name" value="HTH-TYPE TRANSCRIPTIONAL ACTIVATOR RHAS-RELATED"/>
    <property type="match status" value="1"/>
</dbReference>
<sequence length="295" mass="31792">MNDCLDALLARFPLQAGPTQPLPLARGAISLPMRQAPPYRGRLHLLLRGPLQIEGEGTDRERLPREQWLQPALIWLPGPGRQRLTPMSEQGATVLDAEVDLGPPELTPLVDALPARLVLARRDLPAPMAATLALIVAEFEAGGSAHAAVMPRLVEVLLLQWLRHRVELARGTRAGLLAGLADPALASVLDAIHRSPQQPWTLATLAQQAGLSRTALAARFTDTVGLPPGDYLIDWRLRCARLALRQGLGVAEVAARVGYSSAAALTHVFSQRLGISPARWRRQQQAAAPVAHSAC</sequence>
<dbReference type="EMBL" id="JABSNM010000001">
    <property type="protein sequence ID" value="NRT54370.1"/>
    <property type="molecule type" value="Genomic_DNA"/>
</dbReference>
<organism evidence="5 6">
    <name type="scientific">Sphaerotilus uruguayifluvii</name>
    <dbReference type="NCBI Taxonomy" id="2735897"/>
    <lineage>
        <taxon>Bacteria</taxon>
        <taxon>Pseudomonadati</taxon>
        <taxon>Pseudomonadota</taxon>
        <taxon>Betaproteobacteria</taxon>
        <taxon>Burkholderiales</taxon>
        <taxon>Sphaerotilaceae</taxon>
        <taxon>Sphaerotilus</taxon>
    </lineage>
</organism>
<dbReference type="Proteomes" id="UP001516061">
    <property type="component" value="Unassembled WGS sequence"/>
</dbReference>
<dbReference type="InterPro" id="IPR018060">
    <property type="entry name" value="HTH_AraC"/>
</dbReference>
<protein>
    <submittedName>
        <fullName evidence="5">AraC-like DNA-binding protein</fullName>
    </submittedName>
</protein>
<keyword evidence="6" id="KW-1185">Reference proteome</keyword>
<dbReference type="SUPFAM" id="SSF46689">
    <property type="entry name" value="Homeodomain-like"/>
    <property type="match status" value="2"/>
</dbReference>